<dbReference type="EMBL" id="JABFUD020000021">
    <property type="protein sequence ID" value="KAI5063760.1"/>
    <property type="molecule type" value="Genomic_DNA"/>
</dbReference>
<dbReference type="Proteomes" id="UP000886520">
    <property type="component" value="Chromosome 21"/>
</dbReference>
<feature type="region of interest" description="Disordered" evidence="1">
    <location>
        <begin position="26"/>
        <end position="61"/>
    </location>
</feature>
<reference evidence="2" key="1">
    <citation type="submission" date="2021-01" db="EMBL/GenBank/DDBJ databases">
        <title>Adiantum capillus-veneris genome.</title>
        <authorList>
            <person name="Fang Y."/>
            <person name="Liao Q."/>
        </authorList>
    </citation>
    <scope>NUCLEOTIDE SEQUENCE</scope>
    <source>
        <strain evidence="2">H3</strain>
        <tissue evidence="2">Leaf</tissue>
    </source>
</reference>
<evidence type="ECO:0000313" key="3">
    <source>
        <dbReference type="Proteomes" id="UP000886520"/>
    </source>
</evidence>
<accession>A0A9D4Z7F3</accession>
<protein>
    <submittedName>
        <fullName evidence="2">Uncharacterized protein</fullName>
    </submittedName>
</protein>
<proteinExistence type="predicted"/>
<organism evidence="2 3">
    <name type="scientific">Adiantum capillus-veneris</name>
    <name type="common">Maidenhair fern</name>
    <dbReference type="NCBI Taxonomy" id="13818"/>
    <lineage>
        <taxon>Eukaryota</taxon>
        <taxon>Viridiplantae</taxon>
        <taxon>Streptophyta</taxon>
        <taxon>Embryophyta</taxon>
        <taxon>Tracheophyta</taxon>
        <taxon>Polypodiopsida</taxon>
        <taxon>Polypodiidae</taxon>
        <taxon>Polypodiales</taxon>
        <taxon>Pteridineae</taxon>
        <taxon>Pteridaceae</taxon>
        <taxon>Vittarioideae</taxon>
        <taxon>Adiantum</taxon>
    </lineage>
</organism>
<evidence type="ECO:0000313" key="2">
    <source>
        <dbReference type="EMBL" id="KAI5063760.1"/>
    </source>
</evidence>
<keyword evidence="3" id="KW-1185">Reference proteome</keyword>
<feature type="compositionally biased region" description="Basic and acidic residues" evidence="1">
    <location>
        <begin position="26"/>
        <end position="37"/>
    </location>
</feature>
<evidence type="ECO:0000256" key="1">
    <source>
        <dbReference type="SAM" id="MobiDB-lite"/>
    </source>
</evidence>
<comment type="caution">
    <text evidence="2">The sequence shown here is derived from an EMBL/GenBank/DDBJ whole genome shotgun (WGS) entry which is preliminary data.</text>
</comment>
<name>A0A9D4Z7F3_ADICA</name>
<dbReference type="AlphaFoldDB" id="A0A9D4Z7F3"/>
<gene>
    <name evidence="2" type="ORF">GOP47_0022307</name>
</gene>
<sequence>MCSSAVLLRLHLPSFRGESLTLLETRKGGKVTPREGDTQTSDSRVKLGRMKSGAESSHAANFARTEPRKMCSLPSCMEIGIHRCSLSLPLSSSSVQCHFLTESPSSLGFL</sequence>